<dbReference type="EMBL" id="LCDO01000001">
    <property type="protein sequence ID" value="KKS57587.1"/>
    <property type="molecule type" value="Genomic_DNA"/>
</dbReference>
<accession>A0A0G1A998</accession>
<dbReference type="Proteomes" id="UP000034837">
    <property type="component" value="Unassembled WGS sequence"/>
</dbReference>
<evidence type="ECO:0000313" key="2">
    <source>
        <dbReference type="EMBL" id="KKS57587.1"/>
    </source>
</evidence>
<feature type="transmembrane region" description="Helical" evidence="1">
    <location>
        <begin position="6"/>
        <end position="25"/>
    </location>
</feature>
<keyword evidence="1" id="KW-0812">Transmembrane</keyword>
<sequence>MQTLGSILLLLLCVAGFGVMFNAAWAKRLFGWVIGVAALSAFAIALWHVVAGALNQVLPGADFGLVVGLIFLGAAVVRFVRHRRALTKWWGERPTSMKWRVDRD</sequence>
<keyword evidence="1" id="KW-0472">Membrane</keyword>
<protein>
    <submittedName>
        <fullName evidence="2">Uncharacterized protein</fullName>
    </submittedName>
</protein>
<keyword evidence="1" id="KW-1133">Transmembrane helix</keyword>
<name>A0A0G1A998_9BACT</name>
<reference evidence="2 3" key="1">
    <citation type="journal article" date="2015" name="Nature">
        <title>rRNA introns, odd ribosomes, and small enigmatic genomes across a large radiation of phyla.</title>
        <authorList>
            <person name="Brown C.T."/>
            <person name="Hug L.A."/>
            <person name="Thomas B.C."/>
            <person name="Sharon I."/>
            <person name="Castelle C.J."/>
            <person name="Singh A."/>
            <person name="Wilkins M.J."/>
            <person name="Williams K.H."/>
            <person name="Banfield J.F."/>
        </authorList>
    </citation>
    <scope>NUCLEOTIDE SEQUENCE [LARGE SCALE GENOMIC DNA]</scope>
</reference>
<organism evidence="2 3">
    <name type="scientific">Candidatus Magasanikbacteria bacterium GW2011_GWA2_42_32</name>
    <dbReference type="NCBI Taxonomy" id="1619039"/>
    <lineage>
        <taxon>Bacteria</taxon>
        <taxon>Candidatus Magasanikiibacteriota</taxon>
    </lineage>
</organism>
<proteinExistence type="predicted"/>
<comment type="caution">
    <text evidence="2">The sequence shown here is derived from an EMBL/GenBank/DDBJ whole genome shotgun (WGS) entry which is preliminary data.</text>
</comment>
<gene>
    <name evidence="2" type="ORF">UV20_C0001G0227</name>
</gene>
<evidence type="ECO:0000256" key="1">
    <source>
        <dbReference type="SAM" id="Phobius"/>
    </source>
</evidence>
<evidence type="ECO:0000313" key="3">
    <source>
        <dbReference type="Proteomes" id="UP000034837"/>
    </source>
</evidence>
<dbReference type="AlphaFoldDB" id="A0A0G1A998"/>
<feature type="transmembrane region" description="Helical" evidence="1">
    <location>
        <begin position="63"/>
        <end position="80"/>
    </location>
</feature>
<feature type="transmembrane region" description="Helical" evidence="1">
    <location>
        <begin position="32"/>
        <end position="51"/>
    </location>
</feature>